<dbReference type="EMBL" id="QGHE01000013">
    <property type="protein sequence ID" value="PWJ75396.1"/>
    <property type="molecule type" value="Genomic_DNA"/>
</dbReference>
<gene>
    <name evidence="2" type="ORF">C7430_113100</name>
</gene>
<evidence type="ECO:0000256" key="1">
    <source>
        <dbReference type="SAM" id="Phobius"/>
    </source>
</evidence>
<accession>A0ABD6XMW9</accession>
<feature type="transmembrane region" description="Helical" evidence="1">
    <location>
        <begin position="12"/>
        <end position="31"/>
    </location>
</feature>
<evidence type="ECO:0008006" key="4">
    <source>
        <dbReference type="Google" id="ProtNLM"/>
    </source>
</evidence>
<protein>
    <recommendedName>
        <fullName evidence="4">DUF3829 domain-containing protein</fullName>
    </recommendedName>
</protein>
<dbReference type="AlphaFoldDB" id="A0ABD6XMW9"/>
<dbReference type="Proteomes" id="UP000245996">
    <property type="component" value="Unassembled WGS sequence"/>
</dbReference>
<reference evidence="2 3" key="1">
    <citation type="submission" date="2018-05" db="EMBL/GenBank/DDBJ databases">
        <title>Genomic Encyclopedia of Type Strains, Phase IV (KMG-V): Genome sequencing to study the core and pangenomes of soil and plant-associated prokaryotes.</title>
        <authorList>
            <person name="Whitman W."/>
        </authorList>
    </citation>
    <scope>NUCLEOTIDE SEQUENCE [LARGE SCALE GENOMIC DNA]</scope>
    <source>
        <strain evidence="2 3">PNG 92-11</strain>
    </source>
</reference>
<keyword evidence="1" id="KW-0472">Membrane</keyword>
<dbReference type="RefSeq" id="WP_109653860.1">
    <property type="nucleotide sequence ID" value="NZ_CP134761.1"/>
</dbReference>
<proteinExistence type="predicted"/>
<organism evidence="2 3">
    <name type="scientific">Enterobacter agglomerans</name>
    <name type="common">Erwinia herbicola</name>
    <name type="synonym">Pantoea agglomerans</name>
    <dbReference type="NCBI Taxonomy" id="549"/>
    <lineage>
        <taxon>Bacteria</taxon>
        <taxon>Pseudomonadati</taxon>
        <taxon>Pseudomonadota</taxon>
        <taxon>Gammaproteobacteria</taxon>
        <taxon>Enterobacterales</taxon>
        <taxon>Erwiniaceae</taxon>
        <taxon>Pantoea</taxon>
        <taxon>Pantoea agglomerans group</taxon>
    </lineage>
</organism>
<keyword evidence="1" id="KW-1133">Transmembrane helix</keyword>
<keyword evidence="1" id="KW-0812">Transmembrane</keyword>
<comment type="caution">
    <text evidence="2">The sequence shown here is derived from an EMBL/GenBank/DDBJ whole genome shotgun (WGS) entry which is preliminary data.</text>
</comment>
<evidence type="ECO:0000313" key="3">
    <source>
        <dbReference type="Proteomes" id="UP000245996"/>
    </source>
</evidence>
<evidence type="ECO:0000313" key="2">
    <source>
        <dbReference type="EMBL" id="PWJ75396.1"/>
    </source>
</evidence>
<name>A0ABD6XMW9_ENTAG</name>
<sequence length="264" mass="30279">MSKPLNESFFKTLFLGLIPLVLGTLVFGIILESYKSDLNFRADIMKEYYSPLINKERQCSGISKSLSNDYIQKIGLYNELISRYNAFKDGSGPRLTEEYKSYLVALLKKTSEYNDDSEKHHKELLTCRQEMYQDFINIALVTGTVDQFHKFNNKLSESLTKLDAESQQKGKEVKTALSGVNVSEIINEFFIAGDLTDERFSSSKKTEDAINTVFKPLLSSFAFQADIENKVNNSYYGLYNSYNSVLENEISSRYKRNWLAKLLN</sequence>